<dbReference type="PROSITE" id="PS51285">
    <property type="entry name" value="AGC_KINASE_CTER"/>
    <property type="match status" value="1"/>
</dbReference>
<dbReference type="InterPro" id="IPR000719">
    <property type="entry name" value="Prot_kinase_dom"/>
</dbReference>
<keyword evidence="11" id="KW-1185">Reference proteome</keyword>
<dbReference type="Pfam" id="PF00069">
    <property type="entry name" value="Pkinase"/>
    <property type="match status" value="1"/>
</dbReference>
<dbReference type="InterPro" id="IPR000961">
    <property type="entry name" value="AGC-kinase_C"/>
</dbReference>
<dbReference type="Pfam" id="PF00433">
    <property type="entry name" value="Pkinase_C"/>
    <property type="match status" value="1"/>
</dbReference>
<keyword evidence="1 8" id="KW-0723">Serine/threonine-protein kinase</keyword>
<evidence type="ECO:0000256" key="5">
    <source>
        <dbReference type="ARBA" id="ARBA00022777"/>
    </source>
</evidence>
<comment type="similarity">
    <text evidence="8">Belongs to the protein kinase superfamily.</text>
</comment>
<dbReference type="SUPFAM" id="SSF56112">
    <property type="entry name" value="Protein kinase-like (PK-like)"/>
    <property type="match status" value="3"/>
</dbReference>
<dbReference type="Proteomes" id="UP000095282">
    <property type="component" value="Unplaced"/>
</dbReference>
<evidence type="ECO:0000259" key="10">
    <source>
        <dbReference type="PROSITE" id="PS51285"/>
    </source>
</evidence>
<dbReference type="PROSITE" id="PS50011">
    <property type="entry name" value="PROTEIN_KINASE_DOM"/>
    <property type="match status" value="1"/>
</dbReference>
<dbReference type="InterPro" id="IPR017892">
    <property type="entry name" value="Pkinase_C"/>
</dbReference>
<dbReference type="PROSITE" id="PS00107">
    <property type="entry name" value="PROTEIN_KINASE_ATP"/>
    <property type="match status" value="1"/>
</dbReference>
<evidence type="ECO:0000256" key="6">
    <source>
        <dbReference type="ARBA" id="ARBA00022840"/>
    </source>
</evidence>
<dbReference type="AlphaFoldDB" id="A0A1I7UC19"/>
<feature type="domain" description="AGC-kinase C-terminal" evidence="10">
    <location>
        <begin position="156"/>
        <end position="224"/>
    </location>
</feature>
<dbReference type="Gene3D" id="3.30.200.20">
    <property type="entry name" value="Phosphorylase Kinase, domain 1"/>
    <property type="match status" value="3"/>
</dbReference>
<evidence type="ECO:0000256" key="7">
    <source>
        <dbReference type="PROSITE-ProRule" id="PRU10141"/>
    </source>
</evidence>
<dbReference type="InterPro" id="IPR011009">
    <property type="entry name" value="Kinase-like_dom_sf"/>
</dbReference>
<dbReference type="SMART" id="SM00133">
    <property type="entry name" value="S_TK_X"/>
    <property type="match status" value="1"/>
</dbReference>
<evidence type="ECO:0000256" key="1">
    <source>
        <dbReference type="ARBA" id="ARBA00022527"/>
    </source>
</evidence>
<keyword evidence="2" id="KW-0597">Phosphoprotein</keyword>
<feature type="binding site" evidence="7">
    <location>
        <position position="282"/>
    </location>
    <ligand>
        <name>ATP</name>
        <dbReference type="ChEBI" id="CHEBI:30616"/>
    </ligand>
</feature>
<feature type="domain" description="Protein kinase" evidence="9">
    <location>
        <begin position="253"/>
        <end position="430"/>
    </location>
</feature>
<dbReference type="STRING" id="1561998.A0A1I7UC19"/>
<dbReference type="SMART" id="SM00220">
    <property type="entry name" value="S_TKc"/>
    <property type="match status" value="1"/>
</dbReference>
<proteinExistence type="inferred from homology"/>
<keyword evidence="6 7" id="KW-0067">ATP-binding</keyword>
<evidence type="ECO:0000256" key="2">
    <source>
        <dbReference type="ARBA" id="ARBA00022553"/>
    </source>
</evidence>
<keyword evidence="5" id="KW-0418">Kinase</keyword>
<dbReference type="InterPro" id="IPR008271">
    <property type="entry name" value="Ser/Thr_kinase_AS"/>
</dbReference>
<organism evidence="11 12">
    <name type="scientific">Caenorhabditis tropicalis</name>
    <dbReference type="NCBI Taxonomy" id="1561998"/>
    <lineage>
        <taxon>Eukaryota</taxon>
        <taxon>Metazoa</taxon>
        <taxon>Ecdysozoa</taxon>
        <taxon>Nematoda</taxon>
        <taxon>Chromadorea</taxon>
        <taxon>Rhabditida</taxon>
        <taxon>Rhabditina</taxon>
        <taxon>Rhabditomorpha</taxon>
        <taxon>Rhabditoidea</taxon>
        <taxon>Rhabditidae</taxon>
        <taxon>Peloderinae</taxon>
        <taxon>Caenorhabditis</taxon>
    </lineage>
</organism>
<keyword evidence="3" id="KW-0808">Transferase</keyword>
<evidence type="ECO:0000259" key="9">
    <source>
        <dbReference type="PROSITE" id="PS50011"/>
    </source>
</evidence>
<evidence type="ECO:0000256" key="3">
    <source>
        <dbReference type="ARBA" id="ARBA00022679"/>
    </source>
</evidence>
<evidence type="ECO:0000256" key="8">
    <source>
        <dbReference type="RuleBase" id="RU000304"/>
    </source>
</evidence>
<dbReference type="GO" id="GO:0004674">
    <property type="term" value="F:protein serine/threonine kinase activity"/>
    <property type="evidence" value="ECO:0007669"/>
    <property type="project" value="UniProtKB-KW"/>
</dbReference>
<protein>
    <submittedName>
        <fullName evidence="12">Non-specific serine/threonine protein kinase</fullName>
    </submittedName>
</protein>
<dbReference type="WBParaSite" id="Csp11.Scaffold629.g7814.t2">
    <property type="protein sequence ID" value="Csp11.Scaffold629.g7814.t2"/>
    <property type="gene ID" value="Csp11.Scaffold629.g7814"/>
</dbReference>
<sequence length="430" mass="49179">MEDILMPEGEKVSMENFALLRVLGKGAYGKVFLVRKVGGKDHNTIYAMKVLRKTRVSFCWKKVRSIGQDARLKFWQRKSVMKAIKKLLIIRLLSLKSYTSAVRPRRMYGTAAKKVPFPKTMDAEARDFIGLLLEKKLEKRLGYGGVEEIKTHKFMESIDWTAAEKRALKPVIVPRIGHDLDTQFFSAEFTSQPPLYSPAESPLNAKNLFRGYSYVSPSVIFANDNVIGEELMAEDVNALLASSSFFAKYKLDKSDTGLLGKGAFSVVRRCERVSDGAQFAVKIVSQRFASQAQREARILEMVQGHPNIVQLNDVHSDPLHFYLVMELLTGNELLERIRKLERFTESEAADIMRQLVSAVKYLHDKRIVHRDLKPENILFESTDSTARLRLVDFGFARLLPNPMEQQQLKSVQVLRKMYGWLITPFDHLFI</sequence>
<dbReference type="PROSITE" id="PS00108">
    <property type="entry name" value="PROTEIN_KINASE_ST"/>
    <property type="match status" value="1"/>
</dbReference>
<evidence type="ECO:0000313" key="12">
    <source>
        <dbReference type="WBParaSite" id="Csp11.Scaffold629.g7814.t2"/>
    </source>
</evidence>
<evidence type="ECO:0000313" key="11">
    <source>
        <dbReference type="Proteomes" id="UP000095282"/>
    </source>
</evidence>
<keyword evidence="4 7" id="KW-0547">Nucleotide-binding</keyword>
<dbReference type="GO" id="GO:0005524">
    <property type="term" value="F:ATP binding"/>
    <property type="evidence" value="ECO:0007669"/>
    <property type="project" value="UniProtKB-UniRule"/>
</dbReference>
<evidence type="ECO:0000256" key="4">
    <source>
        <dbReference type="ARBA" id="ARBA00022741"/>
    </source>
</evidence>
<name>A0A1I7UC19_9PELO</name>
<dbReference type="InterPro" id="IPR017441">
    <property type="entry name" value="Protein_kinase_ATP_BS"/>
</dbReference>
<reference evidence="12" key="1">
    <citation type="submission" date="2016-11" db="UniProtKB">
        <authorList>
            <consortium name="WormBaseParasite"/>
        </authorList>
    </citation>
    <scope>IDENTIFICATION</scope>
</reference>
<dbReference type="PANTHER" id="PTHR24351">
    <property type="entry name" value="RIBOSOMAL PROTEIN S6 KINASE"/>
    <property type="match status" value="1"/>
</dbReference>
<accession>A0A1I7UC19</accession>
<dbReference type="Gene3D" id="1.10.510.10">
    <property type="entry name" value="Transferase(Phosphotransferase) domain 1"/>
    <property type="match status" value="2"/>
</dbReference>